<evidence type="ECO:0000313" key="11">
    <source>
        <dbReference type="EMBL" id="PWK20568.1"/>
    </source>
</evidence>
<gene>
    <name evidence="11" type="ORF">LX78_00270</name>
</gene>
<evidence type="ECO:0000313" key="12">
    <source>
        <dbReference type="Proteomes" id="UP000245430"/>
    </source>
</evidence>
<name>A0A316DSW8_9FLAO</name>
<comment type="similarity">
    <text evidence="2 9">Belongs to the glucose-1-phosphate thymidylyltransferase family.</text>
</comment>
<accession>A0A316DSW8</accession>
<dbReference type="PANTHER" id="PTHR43532:SF1">
    <property type="entry name" value="GLUCOSE-1-PHOSPHATE THYMIDYLYLTRANSFERASE 1"/>
    <property type="match status" value="1"/>
</dbReference>
<proteinExistence type="inferred from homology"/>
<reference evidence="11 12" key="1">
    <citation type="submission" date="2018-05" db="EMBL/GenBank/DDBJ databases">
        <title>Genomic Encyclopedia of Archaeal and Bacterial Type Strains, Phase II (KMG-II): from individual species to whole genera.</title>
        <authorList>
            <person name="Goeker M."/>
        </authorList>
    </citation>
    <scope>NUCLEOTIDE SEQUENCE [LARGE SCALE GENOMIC DNA]</scope>
    <source>
        <strain evidence="11 12">DSM 22637</strain>
    </source>
</reference>
<comment type="catalytic activity">
    <reaction evidence="8 9">
        <text>dTTP + alpha-D-glucose 1-phosphate + H(+) = dTDP-alpha-D-glucose + diphosphate</text>
        <dbReference type="Rhea" id="RHEA:15225"/>
        <dbReference type="ChEBI" id="CHEBI:15378"/>
        <dbReference type="ChEBI" id="CHEBI:33019"/>
        <dbReference type="ChEBI" id="CHEBI:37568"/>
        <dbReference type="ChEBI" id="CHEBI:57477"/>
        <dbReference type="ChEBI" id="CHEBI:58601"/>
        <dbReference type="EC" id="2.7.7.24"/>
    </reaction>
</comment>
<dbReference type="GO" id="GO:0046872">
    <property type="term" value="F:metal ion binding"/>
    <property type="evidence" value="ECO:0007669"/>
    <property type="project" value="UniProtKB-KW"/>
</dbReference>
<evidence type="ECO:0000256" key="4">
    <source>
        <dbReference type="ARBA" id="ARBA00022679"/>
    </source>
</evidence>
<dbReference type="GO" id="GO:0008879">
    <property type="term" value="F:glucose-1-phosphate thymidylyltransferase activity"/>
    <property type="evidence" value="ECO:0007669"/>
    <property type="project" value="UniProtKB-EC"/>
</dbReference>
<sequence>MKGIILAGGSGTRLHPLTLSISKQLMPIYDKPMIYYPLSTLMYAGIKEILIISTPKDLPLFKDLLGDGSKYGCTFQYEIQEEPNGLAEAFIIGEKFIGKDKVALILGDNIFYGTGLATLLQSNNNPEGGIIYAYRVHDPERYGVVEFDNEGQAISIEEKPKNPKSNFAVPGIYFYDNSVVEIAKNIKPSHRGELEITDVNREYLKQGKLSVSILDRGTAWLDTGTFQSLMQASQFIEVIEERQGLKIGSIEAAAFEMNYINKEQFVALAEPLLKSGYGKNLLGLINNDV</sequence>
<dbReference type="OrthoDB" id="9803871at2"/>
<feature type="domain" description="Nucleotidyl transferase" evidence="10">
    <location>
        <begin position="2"/>
        <end position="237"/>
    </location>
</feature>
<keyword evidence="4 9" id="KW-0808">Transferase</keyword>
<evidence type="ECO:0000259" key="10">
    <source>
        <dbReference type="Pfam" id="PF00483"/>
    </source>
</evidence>
<evidence type="ECO:0000256" key="8">
    <source>
        <dbReference type="ARBA" id="ARBA00049336"/>
    </source>
</evidence>
<dbReference type="InterPro" id="IPR005907">
    <property type="entry name" value="G1P_thy_trans_s"/>
</dbReference>
<keyword evidence="6 9" id="KW-0479">Metal-binding</keyword>
<dbReference type="Proteomes" id="UP000245430">
    <property type="component" value="Unassembled WGS sequence"/>
</dbReference>
<dbReference type="CDD" id="cd02538">
    <property type="entry name" value="G1P_TT_short"/>
    <property type="match status" value="1"/>
</dbReference>
<evidence type="ECO:0000256" key="9">
    <source>
        <dbReference type="RuleBase" id="RU003706"/>
    </source>
</evidence>
<keyword evidence="12" id="KW-1185">Reference proteome</keyword>
<evidence type="ECO:0000256" key="2">
    <source>
        <dbReference type="ARBA" id="ARBA00010480"/>
    </source>
</evidence>
<keyword evidence="7 9" id="KW-0460">Magnesium</keyword>
<dbReference type="EMBL" id="QGGP01000001">
    <property type="protein sequence ID" value="PWK20568.1"/>
    <property type="molecule type" value="Genomic_DNA"/>
</dbReference>
<dbReference type="InterPro" id="IPR029044">
    <property type="entry name" value="Nucleotide-diphossugar_trans"/>
</dbReference>
<dbReference type="Pfam" id="PF00483">
    <property type="entry name" value="NTP_transferase"/>
    <property type="match status" value="1"/>
</dbReference>
<comment type="cofactor">
    <cofactor evidence="1">
        <name>Mg(2+)</name>
        <dbReference type="ChEBI" id="CHEBI:18420"/>
    </cofactor>
</comment>
<organism evidence="11 12">
    <name type="scientific">Xanthomarina spongicola</name>
    <dbReference type="NCBI Taxonomy" id="570520"/>
    <lineage>
        <taxon>Bacteria</taxon>
        <taxon>Pseudomonadati</taxon>
        <taxon>Bacteroidota</taxon>
        <taxon>Flavobacteriia</taxon>
        <taxon>Flavobacteriales</taxon>
        <taxon>Flavobacteriaceae</taxon>
        <taxon>Xanthomarina</taxon>
    </lineage>
</organism>
<evidence type="ECO:0000256" key="1">
    <source>
        <dbReference type="ARBA" id="ARBA00001946"/>
    </source>
</evidence>
<comment type="function">
    <text evidence="9">Catalyzes the formation of dTDP-glucose, from dTTP and glucose 1-phosphate, as well as its pyrophosphorolysis.</text>
</comment>
<dbReference type="NCBIfam" id="TIGR01207">
    <property type="entry name" value="rmlA"/>
    <property type="match status" value="1"/>
</dbReference>
<evidence type="ECO:0000256" key="3">
    <source>
        <dbReference type="ARBA" id="ARBA00012461"/>
    </source>
</evidence>
<dbReference type="InterPro" id="IPR005835">
    <property type="entry name" value="NTP_transferase_dom"/>
</dbReference>
<evidence type="ECO:0000256" key="5">
    <source>
        <dbReference type="ARBA" id="ARBA00022695"/>
    </source>
</evidence>
<dbReference type="PANTHER" id="PTHR43532">
    <property type="entry name" value="GLUCOSE-1-PHOSPHATE THYMIDYLYLTRANSFERASE"/>
    <property type="match status" value="1"/>
</dbReference>
<dbReference type="RefSeq" id="WP_109680835.1">
    <property type="nucleotide sequence ID" value="NZ_QGGP01000001.1"/>
</dbReference>
<dbReference type="SUPFAM" id="SSF53448">
    <property type="entry name" value="Nucleotide-diphospho-sugar transferases"/>
    <property type="match status" value="1"/>
</dbReference>
<dbReference type="AlphaFoldDB" id="A0A316DSW8"/>
<comment type="caution">
    <text evidence="11">The sequence shown here is derived from an EMBL/GenBank/DDBJ whole genome shotgun (WGS) entry which is preliminary data.</text>
</comment>
<protein>
    <recommendedName>
        <fullName evidence="3 9">Glucose-1-phosphate thymidylyltransferase</fullName>
        <ecNumber evidence="3 9">2.7.7.24</ecNumber>
    </recommendedName>
</protein>
<dbReference type="Gene3D" id="3.90.550.10">
    <property type="entry name" value="Spore Coat Polysaccharide Biosynthesis Protein SpsA, Chain A"/>
    <property type="match status" value="1"/>
</dbReference>
<keyword evidence="5 9" id="KW-0548">Nucleotidyltransferase</keyword>
<dbReference type="EC" id="2.7.7.24" evidence="3 9"/>
<evidence type="ECO:0000256" key="6">
    <source>
        <dbReference type="ARBA" id="ARBA00022723"/>
    </source>
</evidence>
<evidence type="ECO:0000256" key="7">
    <source>
        <dbReference type="ARBA" id="ARBA00022842"/>
    </source>
</evidence>
<dbReference type="FunFam" id="3.90.550.10:FF:000023">
    <property type="entry name" value="Glucose-1-phosphate thymidylyltransferase"/>
    <property type="match status" value="1"/>
</dbReference>